<evidence type="ECO:0000256" key="3">
    <source>
        <dbReference type="ARBA" id="ARBA00004910"/>
    </source>
</evidence>
<dbReference type="Proteomes" id="UP000623269">
    <property type="component" value="Unassembled WGS sequence"/>
</dbReference>
<feature type="binding site" evidence="13">
    <location>
        <position position="195"/>
    </location>
    <ligand>
        <name>NADP(+)</name>
        <dbReference type="ChEBI" id="CHEBI:58349"/>
    </ligand>
</feature>
<dbReference type="AlphaFoldDB" id="A0A8J7HAS4"/>
<keyword evidence="8" id="KW-0511">Multifunctional enzyme</keyword>
<dbReference type="PIRSF" id="PIRSF006769">
    <property type="entry name" value="RibD"/>
    <property type="match status" value="1"/>
</dbReference>
<feature type="domain" description="CMP/dCMP-type deaminase" evidence="14">
    <location>
        <begin position="1"/>
        <end position="121"/>
    </location>
</feature>
<dbReference type="GO" id="GO:0009231">
    <property type="term" value="P:riboflavin biosynthetic process"/>
    <property type="evidence" value="ECO:0007669"/>
    <property type="project" value="UniProtKB-UniPathway"/>
</dbReference>
<evidence type="ECO:0000313" key="16">
    <source>
        <dbReference type="Proteomes" id="UP000623269"/>
    </source>
</evidence>
<dbReference type="RefSeq" id="WP_197660471.1">
    <property type="nucleotide sequence ID" value="NZ_JAEAGR010000003.1"/>
</dbReference>
<comment type="function">
    <text evidence="1 11">Converts 2,5-diamino-6-(ribosylamino)-4(3h)-pyrimidinone 5'-phosphate into 5-amino-6-(ribosylamino)-2,4(1h,3h)-pyrimidinedione 5'-phosphate.</text>
</comment>
<comment type="similarity">
    <text evidence="5 11">In the C-terminal section; belongs to the HTP reductase family.</text>
</comment>
<keyword evidence="11" id="KW-0479">Metal-binding</keyword>
<evidence type="ECO:0000256" key="7">
    <source>
        <dbReference type="ARBA" id="ARBA00023002"/>
    </source>
</evidence>
<dbReference type="EMBL" id="JAEAGR010000003">
    <property type="protein sequence ID" value="MBH1940256.1"/>
    <property type="molecule type" value="Genomic_DNA"/>
</dbReference>
<dbReference type="Gene3D" id="3.40.430.10">
    <property type="entry name" value="Dihydrofolate Reductase, subunit A"/>
    <property type="match status" value="1"/>
</dbReference>
<dbReference type="GO" id="GO:0008835">
    <property type="term" value="F:diaminohydroxyphosphoribosylaminopyrimidine deaminase activity"/>
    <property type="evidence" value="ECO:0007669"/>
    <property type="project" value="UniProtKB-EC"/>
</dbReference>
<evidence type="ECO:0000259" key="14">
    <source>
        <dbReference type="PROSITE" id="PS51747"/>
    </source>
</evidence>
<dbReference type="NCBIfam" id="TIGR00326">
    <property type="entry name" value="eubact_ribD"/>
    <property type="match status" value="1"/>
</dbReference>
<dbReference type="UniPathway" id="UPA00275">
    <property type="reaction ID" value="UER00401"/>
</dbReference>
<keyword evidence="16" id="KW-1185">Reference proteome</keyword>
<dbReference type="PROSITE" id="PS51747">
    <property type="entry name" value="CYT_DCMP_DEAMINASES_2"/>
    <property type="match status" value="1"/>
</dbReference>
<dbReference type="Gene3D" id="3.40.140.10">
    <property type="entry name" value="Cytidine Deaminase, domain 2"/>
    <property type="match status" value="1"/>
</dbReference>
<keyword evidence="7 11" id="KW-0560">Oxidoreductase</keyword>
<evidence type="ECO:0000256" key="6">
    <source>
        <dbReference type="ARBA" id="ARBA00022857"/>
    </source>
</evidence>
<evidence type="ECO:0000256" key="11">
    <source>
        <dbReference type="PIRNR" id="PIRNR006769"/>
    </source>
</evidence>
<dbReference type="EC" id="1.1.1.193" evidence="11"/>
<feature type="binding site" evidence="13">
    <location>
        <position position="206"/>
    </location>
    <ligand>
        <name>substrate</name>
    </ligand>
</feature>
<evidence type="ECO:0000256" key="5">
    <source>
        <dbReference type="ARBA" id="ARBA00007417"/>
    </source>
</evidence>
<dbReference type="InterPro" id="IPR011549">
    <property type="entry name" value="RibD_C"/>
</dbReference>
<evidence type="ECO:0000256" key="8">
    <source>
        <dbReference type="ARBA" id="ARBA00023268"/>
    </source>
</evidence>
<gene>
    <name evidence="15" type="primary">ribD</name>
    <name evidence="15" type="ORF">I5677_05015</name>
</gene>
<feature type="binding site" evidence="13">
    <location>
        <position position="169"/>
    </location>
    <ligand>
        <name>NADP(+)</name>
        <dbReference type="ChEBI" id="CHEBI:58349"/>
    </ligand>
</feature>
<feature type="binding site" evidence="13">
    <location>
        <position position="199"/>
    </location>
    <ligand>
        <name>NADP(+)</name>
        <dbReference type="ChEBI" id="CHEBI:58349"/>
    </ligand>
</feature>
<evidence type="ECO:0000256" key="2">
    <source>
        <dbReference type="ARBA" id="ARBA00004882"/>
    </source>
</evidence>
<feature type="binding site" evidence="13">
    <location>
        <position position="183"/>
    </location>
    <ligand>
        <name>substrate</name>
    </ligand>
</feature>
<comment type="cofactor">
    <cofactor evidence="11">
        <name>Zn(2+)</name>
        <dbReference type="ChEBI" id="CHEBI:29105"/>
    </cofactor>
    <text evidence="11">Binds 1 zinc ion.</text>
</comment>
<evidence type="ECO:0000313" key="15">
    <source>
        <dbReference type="EMBL" id="MBH1940256.1"/>
    </source>
</evidence>
<keyword evidence="11" id="KW-0686">Riboflavin biosynthesis</keyword>
<comment type="pathway">
    <text evidence="3 11">Cofactor biosynthesis; riboflavin biosynthesis; 5-amino-6-(D-ribitylamino)uracil from GTP: step 3/4.</text>
</comment>
<feature type="binding site" evidence="13">
    <location>
        <position position="167"/>
    </location>
    <ligand>
        <name>substrate</name>
    </ligand>
</feature>
<comment type="similarity">
    <text evidence="4 11">In the N-terminal section; belongs to the cytidine and deoxycytidylate deaminase family.</text>
</comment>
<dbReference type="InterPro" id="IPR004794">
    <property type="entry name" value="Eubact_RibD"/>
</dbReference>
<dbReference type="SUPFAM" id="SSF53597">
    <property type="entry name" value="Dihydrofolate reductase-like"/>
    <property type="match status" value="1"/>
</dbReference>
<feature type="binding site" evidence="13">
    <location>
        <position position="153"/>
    </location>
    <ligand>
        <name>NADP(+)</name>
        <dbReference type="ChEBI" id="CHEBI:58349"/>
    </ligand>
</feature>
<keyword evidence="11 15" id="KW-0378">Hydrolase</keyword>
<comment type="caution">
    <text evidence="15">The sequence shown here is derived from an EMBL/GenBank/DDBJ whole genome shotgun (WGS) entry which is preliminary data.</text>
</comment>
<accession>A0A8J7HAS4</accession>
<sequence length="363" mass="40426">MNEHFMKRAIELAYLGSGFINPDPLSGAVLVKDNIVLGESCYRTFGAASAELEVLSYGLCDLSGAELYLNIEPFGNKAKLTELIRVIKDRKIEKIYIGIEDRNPRKEIHFIEELKHLGISCELGILKDECEEMNEIYSHYIVNKTPYVIVKWAMTLDGKLATKTGDSKWISSEESLRFVHHLRQRVSAILVGENTVRKDDPLLTTRLEGVQISNPIRIIISKYGDIPMEAKVLQVDESTKTWIIASELISKEREESICNLGARILKLKEKNGHIDFNKVMDLLGRLGIDSVYIEGGSAVLGSAFESGCVHKVYTAIAPKIVGGNKAVTPVGGNGIERMNDAIVLKRLSYEIVGPDVIIKGYIY</sequence>
<reference evidence="15" key="1">
    <citation type="submission" date="2020-12" db="EMBL/GenBank/DDBJ databases">
        <title>M. sibirica DSM 26468T genome.</title>
        <authorList>
            <person name="Thieme N."/>
            <person name="Rettenmaier R."/>
            <person name="Zverlov V."/>
            <person name="Liebl W."/>
        </authorList>
    </citation>
    <scope>NUCLEOTIDE SEQUENCE</scope>
    <source>
        <strain evidence="15">DSM 26468</strain>
    </source>
</reference>
<protein>
    <recommendedName>
        <fullName evidence="11">Riboflavin biosynthesis protein RibD</fullName>
    </recommendedName>
    <domain>
        <recommendedName>
            <fullName evidence="11">Diaminohydroxyphosphoribosylaminopyrimidine deaminase</fullName>
            <shortName evidence="11">DRAP deaminase</shortName>
            <ecNumber evidence="11">3.5.4.26</ecNumber>
        </recommendedName>
        <alternativeName>
            <fullName evidence="11">Riboflavin-specific deaminase</fullName>
        </alternativeName>
    </domain>
    <domain>
        <recommendedName>
            <fullName evidence="11">5-amino-6-(5-phosphoribosylamino)uracil reductase</fullName>
            <ecNumber evidence="11">1.1.1.193</ecNumber>
        </recommendedName>
        <alternativeName>
            <fullName evidence="11">HTP reductase</fullName>
        </alternativeName>
    </domain>
</protein>
<dbReference type="InterPro" id="IPR002734">
    <property type="entry name" value="RibDG_C"/>
</dbReference>
<evidence type="ECO:0000256" key="1">
    <source>
        <dbReference type="ARBA" id="ARBA00002151"/>
    </source>
</evidence>
<organism evidence="15 16">
    <name type="scientific">Mobilitalea sibirica</name>
    <dbReference type="NCBI Taxonomy" id="1462919"/>
    <lineage>
        <taxon>Bacteria</taxon>
        <taxon>Bacillati</taxon>
        <taxon>Bacillota</taxon>
        <taxon>Clostridia</taxon>
        <taxon>Lachnospirales</taxon>
        <taxon>Lachnospiraceae</taxon>
        <taxon>Mobilitalea</taxon>
    </lineage>
</organism>
<dbReference type="GO" id="GO:0050661">
    <property type="term" value="F:NADP binding"/>
    <property type="evidence" value="ECO:0007669"/>
    <property type="project" value="InterPro"/>
</dbReference>
<dbReference type="EC" id="3.5.4.26" evidence="11"/>
<evidence type="ECO:0000256" key="10">
    <source>
        <dbReference type="ARBA" id="ARBA00049886"/>
    </source>
</evidence>
<dbReference type="InterPro" id="IPR002125">
    <property type="entry name" value="CMP_dCMP_dom"/>
</dbReference>
<evidence type="ECO:0000256" key="4">
    <source>
        <dbReference type="ARBA" id="ARBA00005259"/>
    </source>
</evidence>
<evidence type="ECO:0000256" key="12">
    <source>
        <dbReference type="PIRSR" id="PIRSR006769-1"/>
    </source>
</evidence>
<dbReference type="GO" id="GO:0008703">
    <property type="term" value="F:5-amino-6-(5-phosphoribosylamino)uracil reductase activity"/>
    <property type="evidence" value="ECO:0007669"/>
    <property type="project" value="UniProtKB-EC"/>
</dbReference>
<comment type="catalytic activity">
    <reaction evidence="9 11">
        <text>5-amino-6-(5-phospho-D-ribitylamino)uracil + NADP(+) = 5-amino-6-(5-phospho-D-ribosylamino)uracil + NADPH + H(+)</text>
        <dbReference type="Rhea" id="RHEA:17845"/>
        <dbReference type="ChEBI" id="CHEBI:15378"/>
        <dbReference type="ChEBI" id="CHEBI:57783"/>
        <dbReference type="ChEBI" id="CHEBI:58349"/>
        <dbReference type="ChEBI" id="CHEBI:58421"/>
        <dbReference type="ChEBI" id="CHEBI:58453"/>
        <dbReference type="EC" id="1.1.1.193"/>
    </reaction>
</comment>
<evidence type="ECO:0000256" key="9">
    <source>
        <dbReference type="ARBA" id="ARBA00049861"/>
    </source>
</evidence>
<feature type="binding site" evidence="13">
    <location>
        <begin position="296"/>
        <end position="302"/>
    </location>
    <ligand>
        <name>NADP(+)</name>
        <dbReference type="ChEBI" id="CHEBI:58349"/>
    </ligand>
</feature>
<evidence type="ECO:0000256" key="13">
    <source>
        <dbReference type="PIRSR" id="PIRSR006769-2"/>
    </source>
</evidence>
<keyword evidence="11" id="KW-0862">Zinc</keyword>
<dbReference type="InterPro" id="IPR016193">
    <property type="entry name" value="Cytidine_deaminase-like"/>
</dbReference>
<keyword evidence="6 11" id="KW-0521">NADP</keyword>
<proteinExistence type="inferred from homology"/>
<dbReference type="InterPro" id="IPR024072">
    <property type="entry name" value="DHFR-like_dom_sf"/>
</dbReference>
<dbReference type="InterPro" id="IPR050765">
    <property type="entry name" value="Riboflavin_Biosynth_HTPR"/>
</dbReference>
<dbReference type="GO" id="GO:0046872">
    <property type="term" value="F:metal ion binding"/>
    <property type="evidence" value="ECO:0007669"/>
    <property type="project" value="UniProtKB-KW"/>
</dbReference>
<feature type="binding site" evidence="13">
    <location>
        <position position="294"/>
    </location>
    <ligand>
        <name>substrate</name>
    </ligand>
</feature>
<dbReference type="NCBIfam" id="TIGR00227">
    <property type="entry name" value="ribD_Cterm"/>
    <property type="match status" value="1"/>
</dbReference>
<feature type="active site" description="Proton donor" evidence="12">
    <location>
        <position position="51"/>
    </location>
</feature>
<feature type="binding site" evidence="13">
    <location>
        <position position="203"/>
    </location>
    <ligand>
        <name>substrate</name>
    </ligand>
</feature>
<comment type="pathway">
    <text evidence="2 11">Cofactor biosynthesis; riboflavin biosynthesis; 5-amino-6-(D-ribitylamino)uracil from GTP: step 2/4.</text>
</comment>
<comment type="catalytic activity">
    <reaction evidence="10 11">
        <text>2,5-diamino-6-hydroxy-4-(5-phosphoribosylamino)-pyrimidine + H2O + H(+) = 5-amino-6-(5-phospho-D-ribosylamino)uracil + NH4(+)</text>
        <dbReference type="Rhea" id="RHEA:21868"/>
        <dbReference type="ChEBI" id="CHEBI:15377"/>
        <dbReference type="ChEBI" id="CHEBI:15378"/>
        <dbReference type="ChEBI" id="CHEBI:28938"/>
        <dbReference type="ChEBI" id="CHEBI:58453"/>
        <dbReference type="ChEBI" id="CHEBI:58614"/>
        <dbReference type="EC" id="3.5.4.26"/>
    </reaction>
</comment>
<dbReference type="SUPFAM" id="SSF53927">
    <property type="entry name" value="Cytidine deaminase-like"/>
    <property type="match status" value="1"/>
</dbReference>
<dbReference type="PANTHER" id="PTHR38011">
    <property type="entry name" value="DIHYDROFOLATE REDUCTASE FAMILY PROTEIN (AFU_ORTHOLOGUE AFUA_8G06820)"/>
    <property type="match status" value="1"/>
</dbReference>
<dbReference type="Pfam" id="PF01872">
    <property type="entry name" value="RibD_C"/>
    <property type="match status" value="1"/>
</dbReference>
<name>A0A8J7HAS4_9FIRM</name>
<dbReference type="PANTHER" id="PTHR38011:SF7">
    <property type="entry name" value="2,5-DIAMINO-6-RIBOSYLAMINO-4(3H)-PYRIMIDINONE 5'-PHOSPHATE REDUCTASE"/>
    <property type="match status" value="1"/>
</dbReference>